<organism evidence="2 3">
    <name type="scientific">Plasmodium fragile</name>
    <dbReference type="NCBI Taxonomy" id="5857"/>
    <lineage>
        <taxon>Eukaryota</taxon>
        <taxon>Sar</taxon>
        <taxon>Alveolata</taxon>
        <taxon>Apicomplexa</taxon>
        <taxon>Aconoidasida</taxon>
        <taxon>Haemosporida</taxon>
        <taxon>Plasmodiidae</taxon>
        <taxon>Plasmodium</taxon>
        <taxon>Plasmodium (Plasmodium)</taxon>
    </lineage>
</organism>
<dbReference type="RefSeq" id="XP_012336963.1">
    <property type="nucleotide sequence ID" value="XM_012481540.1"/>
</dbReference>
<dbReference type="VEuPathDB" id="PlasmoDB:AK88_03930"/>
<dbReference type="OMA" id="VEFCIFN"/>
<gene>
    <name evidence="2" type="ORF">AK88_03930</name>
</gene>
<feature type="region of interest" description="Disordered" evidence="1">
    <location>
        <begin position="328"/>
        <end position="356"/>
    </location>
</feature>
<evidence type="ECO:0000256" key="1">
    <source>
        <dbReference type="SAM" id="MobiDB-lite"/>
    </source>
</evidence>
<dbReference type="AlphaFoldDB" id="A0A0D9QHM5"/>
<evidence type="ECO:0000313" key="2">
    <source>
        <dbReference type="EMBL" id="KJP86468.1"/>
    </source>
</evidence>
<accession>A0A0D9QHM5</accession>
<protein>
    <submittedName>
        <fullName evidence="2">Uncharacterized protein</fullName>
    </submittedName>
</protein>
<proteinExistence type="predicted"/>
<reference evidence="2 3" key="1">
    <citation type="submission" date="2014-03" db="EMBL/GenBank/DDBJ databases">
        <title>The Genome Sequence of Plasmodium fragile nilgiri.</title>
        <authorList>
            <consortium name="The Broad Institute Genomics Platform"/>
            <consortium name="The Broad Institute Genome Sequencing Center for Infectious Disease"/>
            <person name="Neafsey D."/>
            <person name="Duraisingh M."/>
            <person name="Young S.K."/>
            <person name="Zeng Q."/>
            <person name="Gargeya S."/>
            <person name="Abouelleil A."/>
            <person name="Alvarado L."/>
            <person name="Chapman S.B."/>
            <person name="Gainer-Dewar J."/>
            <person name="Goldberg J."/>
            <person name="Griggs A."/>
            <person name="Gujja S."/>
            <person name="Hansen M."/>
            <person name="Howarth C."/>
            <person name="Imamovic A."/>
            <person name="Larimer J."/>
            <person name="Pearson M."/>
            <person name="Poon T.W."/>
            <person name="Priest M."/>
            <person name="Roberts A."/>
            <person name="Saif S."/>
            <person name="Shea T."/>
            <person name="Sykes S."/>
            <person name="Wortman J."/>
            <person name="Nusbaum C."/>
            <person name="Birren B."/>
        </authorList>
    </citation>
    <scope>NUCLEOTIDE SEQUENCE [LARGE SCALE GENOMIC DNA]</scope>
    <source>
        <strain evidence="3">nilgiri</strain>
    </source>
</reference>
<name>A0A0D9QHM5_PLAFR</name>
<dbReference type="EMBL" id="KQ001693">
    <property type="protein sequence ID" value="KJP86468.1"/>
    <property type="molecule type" value="Genomic_DNA"/>
</dbReference>
<dbReference type="OrthoDB" id="370332at2759"/>
<evidence type="ECO:0000313" key="3">
    <source>
        <dbReference type="Proteomes" id="UP000054561"/>
    </source>
</evidence>
<keyword evidence="3" id="KW-1185">Reference proteome</keyword>
<dbReference type="GeneID" id="24269244"/>
<sequence>MSDMSTCPLNDFFDVDEENNLDELKKKDTEIYDGSFLSYIYNQFAFCCTNFFDELEKKNKKKNITLKKTFLDDYDKNKKDVSQYQIFDKILKKSADMAKEVPLDSKYFNPHADWFECAHEVDIELTSEEVEFCIFNFFLKMYRSESRDKDLLLSIILECLYSRKNFKKESYSQKEKLKFLKEIKSIEITSFKESLNELINTIENTNFVQINTDQMKNDKFHFKLYVTIQIKYTLGVYIFNCDEVYDIVVIDCNTLNNNIPKIMSFCSLRKFISFLNSVYSINFTDENVYQSFPIVVYESKECYALSHNHLPLKETVFNNRRRGKFQKRDIFNDQGGDEQEQQHGEQSEGESNGVAT</sequence>
<dbReference type="Proteomes" id="UP000054561">
    <property type="component" value="Unassembled WGS sequence"/>
</dbReference>